<dbReference type="SMART" id="SM00401">
    <property type="entry name" value="ZnF_GATA"/>
    <property type="match status" value="1"/>
</dbReference>
<dbReference type="CDD" id="cd00202">
    <property type="entry name" value="ZnF_GATA"/>
    <property type="match status" value="1"/>
</dbReference>
<evidence type="ECO:0000256" key="1">
    <source>
        <dbReference type="ARBA" id="ARBA00004123"/>
    </source>
</evidence>
<feature type="compositionally biased region" description="Acidic residues" evidence="9">
    <location>
        <begin position="98"/>
        <end position="108"/>
    </location>
</feature>
<dbReference type="InterPro" id="IPR000679">
    <property type="entry name" value="Znf_GATA"/>
</dbReference>
<evidence type="ECO:0000256" key="8">
    <source>
        <dbReference type="PROSITE-ProRule" id="PRU00094"/>
    </source>
</evidence>
<evidence type="ECO:0000313" key="12">
    <source>
        <dbReference type="WBParaSite" id="scaffold10409_cov193.g14772"/>
    </source>
</evidence>
<reference evidence="12" key="1">
    <citation type="submission" date="2022-11" db="UniProtKB">
        <authorList>
            <consortium name="WormBaseParasite"/>
        </authorList>
    </citation>
    <scope>IDENTIFICATION</scope>
</reference>
<organism evidence="11 12">
    <name type="scientific">Meloidogyne javanica</name>
    <name type="common">Root-knot nematode worm</name>
    <dbReference type="NCBI Taxonomy" id="6303"/>
    <lineage>
        <taxon>Eukaryota</taxon>
        <taxon>Metazoa</taxon>
        <taxon>Ecdysozoa</taxon>
        <taxon>Nematoda</taxon>
        <taxon>Chromadorea</taxon>
        <taxon>Rhabditida</taxon>
        <taxon>Tylenchina</taxon>
        <taxon>Tylenchomorpha</taxon>
        <taxon>Tylenchoidea</taxon>
        <taxon>Meloidogynidae</taxon>
        <taxon>Meloidogyninae</taxon>
        <taxon>Meloidogyne</taxon>
        <taxon>Meloidogyne incognita group</taxon>
    </lineage>
</organism>
<evidence type="ECO:0000256" key="6">
    <source>
        <dbReference type="ARBA" id="ARBA00023163"/>
    </source>
</evidence>
<keyword evidence="7" id="KW-0539">Nucleus</keyword>
<dbReference type="GO" id="GO:0000981">
    <property type="term" value="F:DNA-binding transcription factor activity, RNA polymerase II-specific"/>
    <property type="evidence" value="ECO:0007669"/>
    <property type="project" value="TreeGrafter"/>
</dbReference>
<dbReference type="PANTHER" id="PTHR10071:SF233">
    <property type="entry name" value="TRANSCRIPTION FACTOR ELT-6"/>
    <property type="match status" value="1"/>
</dbReference>
<dbReference type="PANTHER" id="PTHR10071">
    <property type="entry name" value="TRANSCRIPTION FACTOR GATA FAMILY MEMBER"/>
    <property type="match status" value="1"/>
</dbReference>
<dbReference type="GO" id="GO:0000122">
    <property type="term" value="P:negative regulation of transcription by RNA polymerase II"/>
    <property type="evidence" value="ECO:0007669"/>
    <property type="project" value="TreeGrafter"/>
</dbReference>
<keyword evidence="2" id="KW-0479">Metal-binding</keyword>
<dbReference type="Proteomes" id="UP000887561">
    <property type="component" value="Unplaced"/>
</dbReference>
<evidence type="ECO:0000313" key="11">
    <source>
        <dbReference type="Proteomes" id="UP000887561"/>
    </source>
</evidence>
<feature type="compositionally biased region" description="Low complexity" evidence="9">
    <location>
        <begin position="79"/>
        <end position="95"/>
    </location>
</feature>
<keyword evidence="4" id="KW-0862">Zinc</keyword>
<feature type="region of interest" description="Disordered" evidence="9">
    <location>
        <begin position="49"/>
        <end position="108"/>
    </location>
</feature>
<dbReference type="AlphaFoldDB" id="A0A915LEP5"/>
<feature type="compositionally biased region" description="Polar residues" evidence="9">
    <location>
        <begin position="49"/>
        <end position="78"/>
    </location>
</feature>
<comment type="subcellular location">
    <subcellularLocation>
        <location evidence="1">Nucleus</location>
    </subcellularLocation>
</comment>
<keyword evidence="3 8" id="KW-0863">Zinc-finger</keyword>
<dbReference type="GO" id="GO:0005634">
    <property type="term" value="C:nucleus"/>
    <property type="evidence" value="ECO:0007669"/>
    <property type="project" value="UniProtKB-SubCell"/>
</dbReference>
<accession>A0A915LEP5</accession>
<dbReference type="PROSITE" id="PS50114">
    <property type="entry name" value="GATA_ZN_FINGER_2"/>
    <property type="match status" value="1"/>
</dbReference>
<proteinExistence type="predicted"/>
<dbReference type="InterPro" id="IPR039355">
    <property type="entry name" value="Transcription_factor_GATA"/>
</dbReference>
<keyword evidence="11" id="KW-1185">Reference proteome</keyword>
<keyword evidence="5" id="KW-0805">Transcription regulation</keyword>
<dbReference type="SUPFAM" id="SSF57716">
    <property type="entry name" value="Glucocorticoid receptor-like (DNA-binding domain)"/>
    <property type="match status" value="1"/>
</dbReference>
<dbReference type="GO" id="GO:0000978">
    <property type="term" value="F:RNA polymerase II cis-regulatory region sequence-specific DNA binding"/>
    <property type="evidence" value="ECO:0007669"/>
    <property type="project" value="TreeGrafter"/>
</dbReference>
<dbReference type="InterPro" id="IPR013088">
    <property type="entry name" value="Znf_NHR/GATA"/>
</dbReference>
<dbReference type="Gene3D" id="3.30.50.10">
    <property type="entry name" value="Erythroid Transcription Factor GATA-1, subunit A"/>
    <property type="match status" value="1"/>
</dbReference>
<protein>
    <submittedName>
        <fullName evidence="12">GATA-type domain-containing protein</fullName>
    </submittedName>
</protein>
<keyword evidence="6" id="KW-0804">Transcription</keyword>
<evidence type="ECO:0000259" key="10">
    <source>
        <dbReference type="PROSITE" id="PS50114"/>
    </source>
</evidence>
<feature type="domain" description="GATA-type" evidence="10">
    <location>
        <begin position="170"/>
        <end position="223"/>
    </location>
</feature>
<name>A0A915LEP5_MELJA</name>
<evidence type="ECO:0000256" key="2">
    <source>
        <dbReference type="ARBA" id="ARBA00022723"/>
    </source>
</evidence>
<evidence type="ECO:0000256" key="3">
    <source>
        <dbReference type="ARBA" id="ARBA00022771"/>
    </source>
</evidence>
<evidence type="ECO:0000256" key="5">
    <source>
        <dbReference type="ARBA" id="ARBA00023015"/>
    </source>
</evidence>
<dbReference type="Pfam" id="PF00320">
    <property type="entry name" value="GATA"/>
    <property type="match status" value="1"/>
</dbReference>
<evidence type="ECO:0000256" key="7">
    <source>
        <dbReference type="ARBA" id="ARBA00023242"/>
    </source>
</evidence>
<dbReference type="PRINTS" id="PR00619">
    <property type="entry name" value="GATAZNFINGER"/>
</dbReference>
<evidence type="ECO:0000256" key="9">
    <source>
        <dbReference type="SAM" id="MobiDB-lite"/>
    </source>
</evidence>
<dbReference type="GO" id="GO:0008270">
    <property type="term" value="F:zinc ion binding"/>
    <property type="evidence" value="ECO:0007669"/>
    <property type="project" value="UniProtKB-KW"/>
</dbReference>
<dbReference type="WBParaSite" id="scaffold10409_cov193.g14772">
    <property type="protein sequence ID" value="scaffold10409_cov193.g14772"/>
    <property type="gene ID" value="scaffold10409_cov193.g14772"/>
</dbReference>
<dbReference type="GO" id="GO:0045944">
    <property type="term" value="P:positive regulation of transcription by RNA polymerase II"/>
    <property type="evidence" value="ECO:0007669"/>
    <property type="project" value="TreeGrafter"/>
</dbReference>
<sequence>MTRLDNKLDRLSEQLAQIVGVVVGGFHSTDNNNGLSNILEVNNLQNGNSSCSFPPSQQPKVSSTKESNHQQTENCNPLSQAIINSSSRSTSPQSIIDEREEGGEENFEENQNNFENLEEENAVECSPQEENCSLEIPQTSNLLAGLFGNGNIEDFGGLVIENGANSTSTTTSVSRCNNCSTTKTTAWRRDATGSLVCNACGLYFRLHRTNRPVHMRKDFIQQRFRRKNQQQNNQAVNGSAAAALVLAALEGGGGGINNGRKKSLEVKGGGGEEIIREQQQQSVMDAKMTAEAFLNSTHILNGILEQQSQ</sequence>
<dbReference type="PROSITE" id="PS00344">
    <property type="entry name" value="GATA_ZN_FINGER_1"/>
    <property type="match status" value="1"/>
</dbReference>
<dbReference type="GO" id="GO:0045165">
    <property type="term" value="P:cell fate commitment"/>
    <property type="evidence" value="ECO:0007669"/>
    <property type="project" value="TreeGrafter"/>
</dbReference>
<evidence type="ECO:0000256" key="4">
    <source>
        <dbReference type="ARBA" id="ARBA00022833"/>
    </source>
</evidence>